<dbReference type="GO" id="GO:0022900">
    <property type="term" value="P:electron transport chain"/>
    <property type="evidence" value="ECO:0007669"/>
    <property type="project" value="UniProtKB-UniRule"/>
</dbReference>
<evidence type="ECO:0000256" key="7">
    <source>
        <dbReference type="ARBA" id="ARBA00022982"/>
    </source>
</evidence>
<dbReference type="Pfam" id="PF03116">
    <property type="entry name" value="NQR2_RnfD_RnfE"/>
    <property type="match status" value="1"/>
</dbReference>
<dbReference type="PANTHER" id="PTHR30578">
    <property type="entry name" value="ELECTRON TRANSPORT COMPLEX PROTEIN RNFD"/>
    <property type="match status" value="1"/>
</dbReference>
<protein>
    <recommendedName>
        <fullName evidence="10">Ion-translocating oxidoreductase complex subunit D</fullName>
        <ecNumber evidence="10">7.-.-.-</ecNumber>
    </recommendedName>
    <alternativeName>
        <fullName evidence="10">Rnf electron transport complex subunit D</fullName>
    </alternativeName>
</protein>
<dbReference type="InterPro" id="IPR004338">
    <property type="entry name" value="NqrB/RnfD"/>
</dbReference>
<evidence type="ECO:0000256" key="4">
    <source>
        <dbReference type="ARBA" id="ARBA00022643"/>
    </source>
</evidence>
<feature type="transmembrane region" description="Helical" evidence="10">
    <location>
        <begin position="70"/>
        <end position="89"/>
    </location>
</feature>
<evidence type="ECO:0000256" key="10">
    <source>
        <dbReference type="HAMAP-Rule" id="MF_00462"/>
    </source>
</evidence>
<dbReference type="InterPro" id="IPR011303">
    <property type="entry name" value="RnfD_bac"/>
</dbReference>
<keyword evidence="6 10" id="KW-1278">Translocase</keyword>
<feature type="transmembrane region" description="Helical" evidence="10">
    <location>
        <begin position="211"/>
        <end position="229"/>
    </location>
</feature>
<organism evidence="11 12">
    <name type="scientific">Thioalkalivibrio denitrificans</name>
    <dbReference type="NCBI Taxonomy" id="108003"/>
    <lineage>
        <taxon>Bacteria</taxon>
        <taxon>Pseudomonadati</taxon>
        <taxon>Pseudomonadota</taxon>
        <taxon>Gammaproteobacteria</taxon>
        <taxon>Chromatiales</taxon>
        <taxon>Ectothiorhodospiraceae</taxon>
        <taxon>Thioalkalivibrio</taxon>
    </lineage>
</organism>
<keyword evidence="10" id="KW-0997">Cell inner membrane</keyword>
<feature type="transmembrane region" description="Helical" evidence="10">
    <location>
        <begin position="236"/>
        <end position="254"/>
    </location>
</feature>
<evidence type="ECO:0000256" key="1">
    <source>
        <dbReference type="ARBA" id="ARBA00022448"/>
    </source>
</evidence>
<keyword evidence="5 10" id="KW-0812">Transmembrane</keyword>
<dbReference type="OrthoDB" id="9776359at2"/>
<name>A0A1V3NFY5_9GAMM</name>
<feature type="transmembrane region" description="Helical" evidence="10">
    <location>
        <begin position="260"/>
        <end position="280"/>
    </location>
</feature>
<dbReference type="AlphaFoldDB" id="A0A1V3NFY5"/>
<feature type="modified residue" description="FMN phosphoryl threonine" evidence="10">
    <location>
        <position position="180"/>
    </location>
</feature>
<dbReference type="EMBL" id="MVBK01000053">
    <property type="protein sequence ID" value="OOG23991.1"/>
    <property type="molecule type" value="Genomic_DNA"/>
</dbReference>
<evidence type="ECO:0000256" key="3">
    <source>
        <dbReference type="ARBA" id="ARBA00022630"/>
    </source>
</evidence>
<keyword evidence="9 10" id="KW-0472">Membrane</keyword>
<evidence type="ECO:0000256" key="9">
    <source>
        <dbReference type="ARBA" id="ARBA00023136"/>
    </source>
</evidence>
<feature type="transmembrane region" description="Helical" evidence="10">
    <location>
        <begin position="45"/>
        <end position="63"/>
    </location>
</feature>
<feature type="transmembrane region" description="Helical" evidence="10">
    <location>
        <begin position="292"/>
        <end position="309"/>
    </location>
</feature>
<dbReference type="NCBIfam" id="NF002011">
    <property type="entry name" value="PRK00816.1"/>
    <property type="match status" value="1"/>
</dbReference>
<keyword evidence="2 10" id="KW-0597">Phosphoprotein</keyword>
<evidence type="ECO:0000256" key="8">
    <source>
        <dbReference type="ARBA" id="ARBA00022989"/>
    </source>
</evidence>
<dbReference type="EC" id="7.-.-.-" evidence="10"/>
<comment type="caution">
    <text evidence="11">The sequence shown here is derived from an EMBL/GenBank/DDBJ whole genome shotgun (WGS) entry which is preliminary data.</text>
</comment>
<dbReference type="GO" id="GO:0005886">
    <property type="term" value="C:plasma membrane"/>
    <property type="evidence" value="ECO:0007669"/>
    <property type="project" value="UniProtKB-SubCell"/>
</dbReference>
<keyword evidence="8 10" id="KW-1133">Transmembrane helix</keyword>
<evidence type="ECO:0000256" key="2">
    <source>
        <dbReference type="ARBA" id="ARBA00022553"/>
    </source>
</evidence>
<keyword evidence="1 10" id="KW-0813">Transport</keyword>
<feature type="transmembrane region" description="Helical" evidence="10">
    <location>
        <begin position="95"/>
        <end position="113"/>
    </location>
</feature>
<evidence type="ECO:0000256" key="5">
    <source>
        <dbReference type="ARBA" id="ARBA00022692"/>
    </source>
</evidence>
<sequence length="352" mass="38638">MRFRTHSSPHMIPAHDVGQLMRRVLYALVPGTLAMTWYFGLGVLVNVLLAVGFAVGFEALMLLARRRPVIPVLGDYSAVVTGWLFALALPPLTPWWVTLVGVGFAIVVAKHLYGGLGYNPFNPAMVGYVVVLLSFPRELILWVPPMGFDDLGFSIGEVTAAIFLGQLPRELTWDMITTATPLDHMKTELAQNRTISEIREHPLFGSFSGHGWEWIANWFLLGGLFLLFMRVISWQIPVAVLGSLAVMAGAFWVIDPDAYASPAFHVFSGASILCAFFIATDPVSASTTPRGRLIYGAGIGILLYVIRTWGNYPDAVAFAVLLMNMAAPTIDHYTQPRAFGQNPPPPRRDNGP</sequence>
<keyword evidence="7 10" id="KW-0249">Electron transport</keyword>
<dbReference type="RefSeq" id="WP_077278944.1">
    <property type="nucleotide sequence ID" value="NZ_MVBK01000053.1"/>
</dbReference>
<comment type="subcellular location">
    <subcellularLocation>
        <location evidence="10">Cell inner membrane</location>
        <topology evidence="10">Multi-pass membrane protein</topology>
    </subcellularLocation>
</comment>
<keyword evidence="12" id="KW-1185">Reference proteome</keyword>
<dbReference type="GO" id="GO:0055085">
    <property type="term" value="P:transmembrane transport"/>
    <property type="evidence" value="ECO:0007669"/>
    <property type="project" value="InterPro"/>
</dbReference>
<proteinExistence type="inferred from homology"/>
<keyword evidence="10" id="KW-1003">Cell membrane</keyword>
<keyword evidence="3 10" id="KW-0285">Flavoprotein</keyword>
<accession>A0A1V3NFY5</accession>
<evidence type="ECO:0000313" key="12">
    <source>
        <dbReference type="Proteomes" id="UP000189462"/>
    </source>
</evidence>
<dbReference type="HAMAP" id="MF_00462">
    <property type="entry name" value="RsxD_RnfD"/>
    <property type="match status" value="1"/>
</dbReference>
<dbReference type="STRING" id="108003.B1C78_09650"/>
<dbReference type="NCBIfam" id="TIGR01946">
    <property type="entry name" value="rnfD"/>
    <property type="match status" value="1"/>
</dbReference>
<dbReference type="Proteomes" id="UP000189462">
    <property type="component" value="Unassembled WGS sequence"/>
</dbReference>
<comment type="cofactor">
    <cofactor evidence="10">
        <name>FMN</name>
        <dbReference type="ChEBI" id="CHEBI:58210"/>
    </cofactor>
</comment>
<evidence type="ECO:0000313" key="11">
    <source>
        <dbReference type="EMBL" id="OOG23991.1"/>
    </source>
</evidence>
<gene>
    <name evidence="10" type="primary">rnfD</name>
    <name evidence="11" type="ORF">B1C78_09650</name>
</gene>
<comment type="subunit">
    <text evidence="10">The complex is composed of six subunits: RnfA, RnfB, RnfC, RnfD, RnfE and RnfG.</text>
</comment>
<feature type="transmembrane region" description="Helical" evidence="10">
    <location>
        <begin position="125"/>
        <end position="143"/>
    </location>
</feature>
<comment type="function">
    <text evidence="10">Part of a membrane-bound complex that couples electron transfer with translocation of ions across the membrane.</text>
</comment>
<dbReference type="PANTHER" id="PTHR30578:SF0">
    <property type="entry name" value="ION-TRANSLOCATING OXIDOREDUCTASE COMPLEX SUBUNIT D"/>
    <property type="match status" value="1"/>
</dbReference>
<keyword evidence="4 10" id="KW-0288">FMN</keyword>
<evidence type="ECO:0000256" key="6">
    <source>
        <dbReference type="ARBA" id="ARBA00022967"/>
    </source>
</evidence>
<reference evidence="11 12" key="1">
    <citation type="submission" date="2017-02" db="EMBL/GenBank/DDBJ databases">
        <title>Genomic diversity within the haloalkaliphilic genus Thioalkalivibrio.</title>
        <authorList>
            <person name="Ahn A.-C."/>
            <person name="Meier-Kolthoff J."/>
            <person name="Overmars L."/>
            <person name="Richter M."/>
            <person name="Woyke T."/>
            <person name="Sorokin D.Y."/>
            <person name="Muyzer G."/>
        </authorList>
    </citation>
    <scope>NUCLEOTIDE SEQUENCE [LARGE SCALE GENOMIC DNA]</scope>
    <source>
        <strain evidence="11 12">ALJD</strain>
    </source>
</reference>
<comment type="similarity">
    <text evidence="10">Belongs to the NqrB/RnfD family.</text>
</comment>